<evidence type="ECO:0000256" key="5">
    <source>
        <dbReference type="PROSITE-ProRule" id="PRU00196"/>
    </source>
</evidence>
<dbReference type="InterPro" id="IPR053243">
    <property type="entry name" value="SJ_maturation_regulator"/>
</dbReference>
<feature type="domain" description="SRCR" evidence="6">
    <location>
        <begin position="25"/>
        <end position="120"/>
    </location>
</feature>
<accession>A0A8C2P9T3</accession>
<name>A0A8C2P9T3_CAPHI</name>
<dbReference type="PANTHER" id="PTHR47653">
    <property type="entry name" value="PROTEIN BARK BEETLE"/>
    <property type="match status" value="1"/>
</dbReference>
<dbReference type="InterPro" id="IPR001190">
    <property type="entry name" value="SRCR"/>
</dbReference>
<evidence type="ECO:0000256" key="1">
    <source>
        <dbReference type="ARBA" id="ARBA00022729"/>
    </source>
</evidence>
<dbReference type="Pfam" id="PF00530">
    <property type="entry name" value="SRCR"/>
    <property type="match status" value="1"/>
</dbReference>
<keyword evidence="3" id="KW-1015">Disulfide bond</keyword>
<dbReference type="GO" id="GO:0045217">
    <property type="term" value="P:cell-cell junction maintenance"/>
    <property type="evidence" value="ECO:0007669"/>
    <property type="project" value="TreeGrafter"/>
</dbReference>
<reference evidence="7" key="2">
    <citation type="submission" date="2025-08" db="UniProtKB">
        <authorList>
            <consortium name="Ensembl"/>
        </authorList>
    </citation>
    <scope>IDENTIFICATION</scope>
</reference>
<dbReference type="PROSITE" id="PS50287">
    <property type="entry name" value="SRCR_2"/>
    <property type="match status" value="1"/>
</dbReference>
<dbReference type="AlphaFoldDB" id="A0A8C2P9T3"/>
<evidence type="ECO:0000256" key="3">
    <source>
        <dbReference type="ARBA" id="ARBA00023157"/>
    </source>
</evidence>
<dbReference type="FunFam" id="3.10.250.10:FF:000006">
    <property type="entry name" value="neurotrypsin isoform X2"/>
    <property type="match status" value="1"/>
</dbReference>
<dbReference type="Ensembl" id="ENSCHIT00010022740.1">
    <property type="protein sequence ID" value="ENSCHIP00010016231.1"/>
    <property type="gene ID" value="ENSCHIG00010011829.1"/>
</dbReference>
<evidence type="ECO:0000259" key="6">
    <source>
        <dbReference type="PROSITE" id="PS50287"/>
    </source>
</evidence>
<keyword evidence="1" id="KW-0732">Signal</keyword>
<evidence type="ECO:0000256" key="4">
    <source>
        <dbReference type="ARBA" id="ARBA00023180"/>
    </source>
</evidence>
<dbReference type="InterPro" id="IPR036772">
    <property type="entry name" value="SRCR-like_dom_sf"/>
</dbReference>
<keyword evidence="4" id="KW-0325">Glycoprotein</keyword>
<dbReference type="GO" id="GO:0016020">
    <property type="term" value="C:membrane"/>
    <property type="evidence" value="ECO:0007669"/>
    <property type="project" value="InterPro"/>
</dbReference>
<sequence>LTPPQSLTRMRREPQEACQLGGEARNLLASRAVTQGRVELHFNGTWGTVCDDSWDLQDAEVVCRQLSCGGAVSAPGRARFGRGLGPIALDDVKCVGTEARLCGWFTHNCGHHEDAGVVCSGEHRCLLGQARGCPGQAWNWHIESGIPPCLQPFAVLQMADFYSNSEKYASCLTHGRTPSSLSVCKD</sequence>
<dbReference type="SMART" id="SM00202">
    <property type="entry name" value="SR"/>
    <property type="match status" value="1"/>
</dbReference>
<evidence type="ECO:0000313" key="7">
    <source>
        <dbReference type="Ensembl" id="ENSCHIP00010016231.1"/>
    </source>
</evidence>
<dbReference type="PANTHER" id="PTHR47653:SF1">
    <property type="entry name" value="DELETED IN MALIGNANT BRAIN TUMORS 1 PROTEIN"/>
    <property type="match status" value="1"/>
</dbReference>
<dbReference type="SUPFAM" id="SSF56487">
    <property type="entry name" value="SRCR-like"/>
    <property type="match status" value="1"/>
</dbReference>
<dbReference type="Gene3D" id="3.10.250.10">
    <property type="entry name" value="SRCR-like domain"/>
    <property type="match status" value="1"/>
</dbReference>
<reference evidence="7" key="1">
    <citation type="submission" date="2019-03" db="EMBL/GenBank/DDBJ databases">
        <title>Genome sequencing and reference-guided assembly of Black Bengal Goat (Capra hircus).</title>
        <authorList>
            <person name="Siddiki A.Z."/>
            <person name="Baten A."/>
            <person name="Billah M."/>
            <person name="Alam M.A.U."/>
            <person name="Shawrob K.S.M."/>
            <person name="Saha S."/>
            <person name="Chowdhury M."/>
            <person name="Rahman A.H."/>
            <person name="Stear M."/>
            <person name="Miah G."/>
            <person name="Das G.B."/>
            <person name="Hossain M.M."/>
            <person name="Kumkum M."/>
            <person name="Islam M.S."/>
            <person name="Mollah A.M."/>
            <person name="Ahsan A."/>
            <person name="Tusar F."/>
            <person name="Khan M.K.I."/>
        </authorList>
    </citation>
    <scope>NUCLEOTIDE SEQUENCE [LARGE SCALE GENOMIC DNA]</scope>
</reference>
<comment type="caution">
    <text evidence="5">Lacks conserved residue(s) required for the propagation of feature annotation.</text>
</comment>
<protein>
    <recommendedName>
        <fullName evidence="6">SRCR domain-containing protein</fullName>
    </recommendedName>
</protein>
<organism evidence="7">
    <name type="scientific">Capra hircus</name>
    <name type="common">Goat</name>
    <dbReference type="NCBI Taxonomy" id="9925"/>
    <lineage>
        <taxon>Eukaryota</taxon>
        <taxon>Metazoa</taxon>
        <taxon>Chordata</taxon>
        <taxon>Craniata</taxon>
        <taxon>Vertebrata</taxon>
        <taxon>Euteleostomi</taxon>
        <taxon>Mammalia</taxon>
        <taxon>Eutheria</taxon>
        <taxon>Laurasiatheria</taxon>
        <taxon>Artiodactyla</taxon>
        <taxon>Ruminantia</taxon>
        <taxon>Pecora</taxon>
        <taxon>Bovidae</taxon>
        <taxon>Caprinae</taxon>
        <taxon>Capra</taxon>
    </lineage>
</organism>
<evidence type="ECO:0000256" key="2">
    <source>
        <dbReference type="ARBA" id="ARBA00022737"/>
    </source>
</evidence>
<proteinExistence type="predicted"/>
<keyword evidence="2" id="KW-0677">Repeat</keyword>
<dbReference type="PRINTS" id="PR00258">
    <property type="entry name" value="SPERACTRCPTR"/>
</dbReference>